<dbReference type="RefSeq" id="WP_048188068.1">
    <property type="nucleotide sequence ID" value="NZ_CP011097.1"/>
</dbReference>
<dbReference type="SUPFAM" id="SSF109604">
    <property type="entry name" value="HD-domain/PDEase-like"/>
    <property type="match status" value="1"/>
</dbReference>
<name>A0A3G1B3E1_9ARCH</name>
<evidence type="ECO:0000313" key="2">
    <source>
        <dbReference type="Proteomes" id="UP000266745"/>
    </source>
</evidence>
<evidence type="ECO:0000313" key="1">
    <source>
        <dbReference type="EMBL" id="AJZ75441.1"/>
    </source>
</evidence>
<dbReference type="OrthoDB" id="7669at2157"/>
<dbReference type="Proteomes" id="UP000266745">
    <property type="component" value="Chromosome"/>
</dbReference>
<dbReference type="GeneID" id="24875257"/>
<accession>A0A3G1B3E1</accession>
<protein>
    <submittedName>
        <fullName evidence="1">Uncharacterized protein</fullName>
    </submittedName>
</protein>
<sequence>MQLFANPQTLRSEILNLAVSCGLDSPCYTKMLDYTIKLFESQGLGKEYYGYHNITHELEVTYVSLIVLKWKSILNNIREEDFKYLYAAALFHDFDPQKSVDKPHEDNVIRFLTHDQNVRQLCQDANLDIDVIKVLILRTTYPWIGHYKEHAEEQIIECFANSPITKNNQETQDYYMRLGWLLSVIDRVSGYALGDFTKAMDMAKKNAHALAWHPSYIVRRAVGYFEDLLNEEAEMCDTVLRALPKDMRKNFMDTVTGFLNLRQQEIKVQSDYLYENLRLVPKIESMRSRIDVEFQGALFEIFNELPTPLQINRESFVKTVQDPKTILNTLRVGSSDGPIIGFAKGGPLESYSLRAEIVDEHFGKHNTVFLEPIALKMGYWGLQGGSEMRHLFTMQAHSMNYQYLTSFALRDVIQRRIEGNEKAEFVTKFDPERWDYYRIEL</sequence>
<reference evidence="1 2" key="1">
    <citation type="journal article" date="2016" name="Sci. Rep.">
        <title>A novel ammonia-oxidizing archaeon from wastewater treatment plant: Its enrichment, physiological and genomic characteristics.</title>
        <authorList>
            <person name="Li Y."/>
            <person name="Ding K."/>
            <person name="Wen X."/>
            <person name="Zhang B."/>
            <person name="Shen B."/>
            <person name="Yang Y."/>
        </authorList>
    </citation>
    <scope>NUCLEOTIDE SEQUENCE [LARGE SCALE GENOMIC DNA]</scope>
    <source>
        <strain evidence="1 2">SAT1</strain>
    </source>
</reference>
<proteinExistence type="predicted"/>
<dbReference type="EMBL" id="CP011097">
    <property type="protein sequence ID" value="AJZ75441.1"/>
    <property type="molecule type" value="Genomic_DNA"/>
</dbReference>
<dbReference type="AlphaFoldDB" id="A0A3G1B3E1"/>
<organism evidence="1 2">
    <name type="scientific">Candidatus Nitrosotenuis cloacae</name>
    <dbReference type="NCBI Taxonomy" id="1603555"/>
    <lineage>
        <taxon>Archaea</taxon>
        <taxon>Nitrososphaerota</taxon>
        <taxon>Candidatus Nitrosotenuis</taxon>
    </lineage>
</organism>
<dbReference type="STRING" id="1603555.SU86_002500"/>
<keyword evidence="2" id="KW-1185">Reference proteome</keyword>
<dbReference type="KEGG" id="tah:SU86_002500"/>
<gene>
    <name evidence="1" type="ORF">SU86_002500</name>
</gene>